<evidence type="ECO:0000313" key="6">
    <source>
        <dbReference type="Proteomes" id="UP000254848"/>
    </source>
</evidence>
<dbReference type="Gene3D" id="1.10.10.10">
    <property type="entry name" value="Winged helix-like DNA-binding domain superfamily/Winged helix DNA-binding domain"/>
    <property type="match status" value="1"/>
</dbReference>
<evidence type="ECO:0000256" key="2">
    <source>
        <dbReference type="ARBA" id="ARBA00023125"/>
    </source>
</evidence>
<name>A0A370Q4K9_9GAMM</name>
<dbReference type="PROSITE" id="PS50043">
    <property type="entry name" value="HTH_LUXR_2"/>
    <property type="match status" value="1"/>
</dbReference>
<dbReference type="PANTHER" id="PTHR44688:SF16">
    <property type="entry name" value="DNA-BINDING TRANSCRIPTIONAL ACTIVATOR DEVR_DOSR"/>
    <property type="match status" value="1"/>
</dbReference>
<keyword evidence="2" id="KW-0238">DNA-binding</keyword>
<dbReference type="GO" id="GO:0003677">
    <property type="term" value="F:DNA binding"/>
    <property type="evidence" value="ECO:0007669"/>
    <property type="project" value="UniProtKB-KW"/>
</dbReference>
<dbReference type="InterPro" id="IPR016032">
    <property type="entry name" value="Sig_transdc_resp-reg_C-effctor"/>
</dbReference>
<gene>
    <name evidence="5" type="ORF">C8D90_11830</name>
</gene>
<sequence length="200" mass="22756">MLNVLIVNSNYYQLAGLSELLWDALTDSQHDLFFLLPSCEQNNAEADIIFRDNMASINIFRNKPASPDGSEEWRSGEKITVHIPFGYKQDSLKNTLAKIEQILMIADLDYQAFVSKDVYKMIGLKQYSQLSMTENKIMCLIGKGYSNNAISKILNRSAKTINTHYRNASRKTGLANRAEFYKYASFIANCGKKERNTLCL</sequence>
<dbReference type="Proteomes" id="UP000254848">
    <property type="component" value="Unassembled WGS sequence"/>
</dbReference>
<dbReference type="OrthoDB" id="6518199at2"/>
<dbReference type="AlphaFoldDB" id="A0A370Q4K9"/>
<dbReference type="InterPro" id="IPR036388">
    <property type="entry name" value="WH-like_DNA-bd_sf"/>
</dbReference>
<feature type="domain" description="HTH luxR-type" evidence="4">
    <location>
        <begin position="123"/>
        <end position="188"/>
    </location>
</feature>
<proteinExistence type="predicted"/>
<evidence type="ECO:0000313" key="5">
    <source>
        <dbReference type="EMBL" id="RDK83308.1"/>
    </source>
</evidence>
<keyword evidence="3" id="KW-0804">Transcription</keyword>
<organism evidence="5 6">
    <name type="scientific">Enterobacillus tribolii</name>
    <dbReference type="NCBI Taxonomy" id="1487935"/>
    <lineage>
        <taxon>Bacteria</taxon>
        <taxon>Pseudomonadati</taxon>
        <taxon>Pseudomonadota</taxon>
        <taxon>Gammaproteobacteria</taxon>
        <taxon>Enterobacterales</taxon>
        <taxon>Hafniaceae</taxon>
        <taxon>Enterobacillus</taxon>
    </lineage>
</organism>
<evidence type="ECO:0000256" key="3">
    <source>
        <dbReference type="ARBA" id="ARBA00023163"/>
    </source>
</evidence>
<dbReference type="InterPro" id="IPR000792">
    <property type="entry name" value="Tscrpt_reg_LuxR_C"/>
</dbReference>
<comment type="caution">
    <text evidence="5">The sequence shown here is derived from an EMBL/GenBank/DDBJ whole genome shotgun (WGS) entry which is preliminary data.</text>
</comment>
<evidence type="ECO:0000259" key="4">
    <source>
        <dbReference type="PROSITE" id="PS50043"/>
    </source>
</evidence>
<reference evidence="5 6" key="1">
    <citation type="submission" date="2018-07" db="EMBL/GenBank/DDBJ databases">
        <title>Genomic Encyclopedia of Type Strains, Phase IV (KMG-IV): sequencing the most valuable type-strain genomes for metagenomic binning, comparative biology and taxonomic classification.</title>
        <authorList>
            <person name="Goeker M."/>
        </authorList>
    </citation>
    <scope>NUCLEOTIDE SEQUENCE [LARGE SCALE GENOMIC DNA]</scope>
    <source>
        <strain evidence="5 6">DSM 103736</strain>
    </source>
</reference>
<keyword evidence="1" id="KW-0805">Transcription regulation</keyword>
<dbReference type="EMBL" id="QRAP01000018">
    <property type="protein sequence ID" value="RDK83308.1"/>
    <property type="molecule type" value="Genomic_DNA"/>
</dbReference>
<keyword evidence="6" id="KW-1185">Reference proteome</keyword>
<dbReference type="PROSITE" id="PS00622">
    <property type="entry name" value="HTH_LUXR_1"/>
    <property type="match status" value="1"/>
</dbReference>
<dbReference type="RefSeq" id="WP_115460493.1">
    <property type="nucleotide sequence ID" value="NZ_QRAP01000018.1"/>
</dbReference>
<dbReference type="SMART" id="SM00421">
    <property type="entry name" value="HTH_LUXR"/>
    <property type="match status" value="1"/>
</dbReference>
<evidence type="ECO:0000256" key="1">
    <source>
        <dbReference type="ARBA" id="ARBA00023015"/>
    </source>
</evidence>
<dbReference type="Pfam" id="PF00196">
    <property type="entry name" value="GerE"/>
    <property type="match status" value="1"/>
</dbReference>
<dbReference type="SUPFAM" id="SSF46894">
    <property type="entry name" value="C-terminal effector domain of the bipartite response regulators"/>
    <property type="match status" value="1"/>
</dbReference>
<protein>
    <submittedName>
        <fullName evidence="5">Regulatory LuxR family protein</fullName>
    </submittedName>
</protein>
<dbReference type="GO" id="GO:0006355">
    <property type="term" value="P:regulation of DNA-templated transcription"/>
    <property type="evidence" value="ECO:0007669"/>
    <property type="project" value="InterPro"/>
</dbReference>
<dbReference type="PRINTS" id="PR00038">
    <property type="entry name" value="HTHLUXR"/>
</dbReference>
<accession>A0A370Q4K9</accession>
<dbReference type="CDD" id="cd06170">
    <property type="entry name" value="LuxR_C_like"/>
    <property type="match status" value="1"/>
</dbReference>
<dbReference type="PANTHER" id="PTHR44688">
    <property type="entry name" value="DNA-BINDING TRANSCRIPTIONAL ACTIVATOR DEVR_DOSR"/>
    <property type="match status" value="1"/>
</dbReference>